<evidence type="ECO:0000256" key="3">
    <source>
        <dbReference type="ARBA" id="ARBA00022692"/>
    </source>
</evidence>
<feature type="transmembrane region" description="Helical" evidence="6">
    <location>
        <begin position="149"/>
        <end position="169"/>
    </location>
</feature>
<reference evidence="7 8" key="1">
    <citation type="submission" date="2014-07" db="EMBL/GenBank/DDBJ databases">
        <authorList>
            <person name="Urmite Genomes Urmite Genomes"/>
        </authorList>
    </citation>
    <scope>NUCLEOTIDE SEQUENCE [LARGE SCALE GENOMIC DNA]</scope>
    <source>
        <strain evidence="7 8">20_BN</strain>
    </source>
</reference>
<dbReference type="AlphaFoldDB" id="A0A078LYM3"/>
<evidence type="ECO:0000256" key="4">
    <source>
        <dbReference type="ARBA" id="ARBA00022989"/>
    </source>
</evidence>
<dbReference type="InterPro" id="IPR019108">
    <property type="entry name" value="Caa3_assmbl_CtaG-rel"/>
</dbReference>
<name>A0A078LYM3_9PSED</name>
<keyword evidence="8" id="KW-1185">Reference proteome</keyword>
<feature type="transmembrane region" description="Helical" evidence="6">
    <location>
        <begin position="224"/>
        <end position="244"/>
    </location>
</feature>
<evidence type="ECO:0000256" key="5">
    <source>
        <dbReference type="ARBA" id="ARBA00023136"/>
    </source>
</evidence>
<dbReference type="eggNOG" id="COG3336">
    <property type="taxonomic scope" value="Bacteria"/>
</dbReference>
<evidence type="ECO:0000256" key="6">
    <source>
        <dbReference type="SAM" id="Phobius"/>
    </source>
</evidence>
<dbReference type="GO" id="GO:0005886">
    <property type="term" value="C:plasma membrane"/>
    <property type="evidence" value="ECO:0007669"/>
    <property type="project" value="UniProtKB-SubCell"/>
</dbReference>
<keyword evidence="3 6" id="KW-0812">Transmembrane</keyword>
<organism evidence="7 8">
    <name type="scientific">Pseudomonas saudiphocaensis</name>
    <dbReference type="NCBI Taxonomy" id="1499686"/>
    <lineage>
        <taxon>Bacteria</taxon>
        <taxon>Pseudomonadati</taxon>
        <taxon>Pseudomonadota</taxon>
        <taxon>Gammaproteobacteria</taxon>
        <taxon>Pseudomonadales</taxon>
        <taxon>Pseudomonadaceae</taxon>
        <taxon>Pseudomonas</taxon>
    </lineage>
</organism>
<sequence length="258" mass="28221">MQAMTGAFVLLLLVVTVWFAYLLAALWQMQRQAGWPFWRLASFTCGTALLVAALSPPLMSWGHVDLRGHMAQHLALGMFAPVALMLGKPVSLLLRSVPVSLARGIATLLASSPARVLTHPFTALLLDVGALYLLYMTPLYQLSLSNPGLHLWLHLHFILAGYLFCWAIAGPDPAPHRGTFHTRLAALFLATAAHSILSKLMYGYGYPRDAGHGLAEIEVAAQLMYYGGNLAEMVLALLLFAGWYREAGRRVPAAVMNR</sequence>
<feature type="transmembrane region" description="Helical" evidence="6">
    <location>
        <begin position="6"/>
        <end position="25"/>
    </location>
</feature>
<dbReference type="HOGENOM" id="CLU_054944_2_0_6"/>
<evidence type="ECO:0000313" key="7">
    <source>
        <dbReference type="EMBL" id="CDZ95417.1"/>
    </source>
</evidence>
<protein>
    <submittedName>
        <fullName evidence="7">Cytochrome c oxidase caa3 assembly factor (Caa3_CtaG)</fullName>
    </submittedName>
</protein>
<dbReference type="Proteomes" id="UP000053902">
    <property type="component" value="Unassembled WGS sequence"/>
</dbReference>
<proteinExistence type="predicted"/>
<dbReference type="STRING" id="1499686.BN1079_02752"/>
<dbReference type="Pfam" id="PF09678">
    <property type="entry name" value="Caa3_CtaG"/>
    <property type="match status" value="1"/>
</dbReference>
<dbReference type="EMBL" id="CCSF01000001">
    <property type="protein sequence ID" value="CDZ95417.1"/>
    <property type="molecule type" value="Genomic_DNA"/>
</dbReference>
<accession>A0A078LYM3</accession>
<comment type="subcellular location">
    <subcellularLocation>
        <location evidence="1">Cell membrane</location>
        <topology evidence="1">Multi-pass membrane protein</topology>
    </subcellularLocation>
</comment>
<keyword evidence="4 6" id="KW-1133">Transmembrane helix</keyword>
<feature type="transmembrane region" description="Helical" evidence="6">
    <location>
        <begin position="116"/>
        <end position="137"/>
    </location>
</feature>
<evidence type="ECO:0000313" key="8">
    <source>
        <dbReference type="Proteomes" id="UP000053902"/>
    </source>
</evidence>
<feature type="transmembrane region" description="Helical" evidence="6">
    <location>
        <begin position="37"/>
        <end position="54"/>
    </location>
</feature>
<evidence type="ECO:0000256" key="1">
    <source>
        <dbReference type="ARBA" id="ARBA00004651"/>
    </source>
</evidence>
<gene>
    <name evidence="7" type="ORF">BN1079_02752</name>
</gene>
<feature type="transmembrane region" description="Helical" evidence="6">
    <location>
        <begin position="74"/>
        <end position="95"/>
    </location>
</feature>
<keyword evidence="2" id="KW-1003">Cell membrane</keyword>
<evidence type="ECO:0000256" key="2">
    <source>
        <dbReference type="ARBA" id="ARBA00022475"/>
    </source>
</evidence>
<keyword evidence="5 6" id="KW-0472">Membrane</keyword>
<feature type="transmembrane region" description="Helical" evidence="6">
    <location>
        <begin position="181"/>
        <end position="204"/>
    </location>
</feature>